<dbReference type="Pfam" id="PF00583">
    <property type="entry name" value="Acetyltransf_1"/>
    <property type="match status" value="1"/>
</dbReference>
<gene>
    <name evidence="2" type="ORF">PW220_04505</name>
</gene>
<dbReference type="AlphaFoldDB" id="A0AA96VXR0"/>
<dbReference type="RefSeq" id="WP_248054379.1">
    <property type="nucleotide sequence ID" value="NZ_CP118734.1"/>
</dbReference>
<dbReference type="InterPro" id="IPR000182">
    <property type="entry name" value="GNAT_dom"/>
</dbReference>
<organism evidence="2 3">
    <name type="scientific">Streptococcus iners subsp. hyiners</name>
    <dbReference type="NCBI Taxonomy" id="3028083"/>
    <lineage>
        <taxon>Bacteria</taxon>
        <taxon>Bacillati</taxon>
        <taxon>Bacillota</taxon>
        <taxon>Bacilli</taxon>
        <taxon>Lactobacillales</taxon>
        <taxon>Streptococcaceae</taxon>
        <taxon>Streptococcus</taxon>
        <taxon>Streptococcus iners</taxon>
    </lineage>
</organism>
<dbReference type="PANTHER" id="PTHR43617">
    <property type="entry name" value="L-AMINO ACID N-ACETYLTRANSFERASE"/>
    <property type="match status" value="1"/>
</dbReference>
<dbReference type="EMBL" id="CP118734">
    <property type="protein sequence ID" value="WNY49905.1"/>
    <property type="molecule type" value="Genomic_DNA"/>
</dbReference>
<proteinExistence type="predicted"/>
<evidence type="ECO:0000313" key="3">
    <source>
        <dbReference type="Proteomes" id="UP001301526"/>
    </source>
</evidence>
<name>A0AA96VXR0_9STRE</name>
<feature type="domain" description="N-acetyltransferase" evidence="1">
    <location>
        <begin position="1"/>
        <end position="162"/>
    </location>
</feature>
<evidence type="ECO:0000259" key="1">
    <source>
        <dbReference type="PROSITE" id="PS51186"/>
    </source>
</evidence>
<dbReference type="CDD" id="cd04301">
    <property type="entry name" value="NAT_SF"/>
    <property type="match status" value="1"/>
</dbReference>
<evidence type="ECO:0000313" key="2">
    <source>
        <dbReference type="EMBL" id="WNY49905.1"/>
    </source>
</evidence>
<protein>
    <submittedName>
        <fullName evidence="2">GNAT family N-acetyltransferase</fullName>
    </submittedName>
</protein>
<sequence>MFIKDMETEKEIQGKAYVHWKAWQEAYADLLPQDFLQKTYTLERCQDWAVRYPQNILVALVDEQVVGFACYGASSQEDLQRAGELYALYVLADYYDQGIGYRLMQAALEKLQSYHRVSLWVLEGNARAIAFYEKVGFRFDGLKKIVNLGAERIEYRMVLELPGGNSKE</sequence>
<accession>A0AA96VXR0</accession>
<dbReference type="InterPro" id="IPR016181">
    <property type="entry name" value="Acyl_CoA_acyltransferase"/>
</dbReference>
<dbReference type="InterPro" id="IPR050276">
    <property type="entry name" value="MshD_Acetyltransferase"/>
</dbReference>
<dbReference type="PANTHER" id="PTHR43617:SF2">
    <property type="entry name" value="UPF0039 PROTEIN SLL0451"/>
    <property type="match status" value="1"/>
</dbReference>
<keyword evidence="3" id="KW-1185">Reference proteome</keyword>
<reference evidence="2 3" key="1">
    <citation type="submission" date="2023-02" db="EMBL/GenBank/DDBJ databases">
        <title>Streptococcus sp. Genome Sequencing and Assembly.</title>
        <authorList>
            <person name="Shore S.M."/>
            <person name="Nicholson T.L."/>
        </authorList>
    </citation>
    <scope>NUCLEOTIDE SEQUENCE [LARGE SCALE GENOMIC DNA]</scope>
    <source>
        <strain evidence="2 3">29892</strain>
    </source>
</reference>
<dbReference type="Proteomes" id="UP001301526">
    <property type="component" value="Chromosome"/>
</dbReference>
<dbReference type="SUPFAM" id="SSF55729">
    <property type="entry name" value="Acyl-CoA N-acyltransferases (Nat)"/>
    <property type="match status" value="1"/>
</dbReference>
<dbReference type="Gene3D" id="3.40.630.30">
    <property type="match status" value="1"/>
</dbReference>
<dbReference type="GO" id="GO:0016747">
    <property type="term" value="F:acyltransferase activity, transferring groups other than amino-acyl groups"/>
    <property type="evidence" value="ECO:0007669"/>
    <property type="project" value="InterPro"/>
</dbReference>
<dbReference type="PROSITE" id="PS51186">
    <property type="entry name" value="GNAT"/>
    <property type="match status" value="1"/>
</dbReference>